<dbReference type="SUPFAM" id="SSF46955">
    <property type="entry name" value="Putative DNA-binding domain"/>
    <property type="match status" value="1"/>
</dbReference>
<dbReference type="Pfam" id="PF13411">
    <property type="entry name" value="MerR_1"/>
    <property type="match status" value="1"/>
</dbReference>
<dbReference type="GO" id="GO:0003677">
    <property type="term" value="F:DNA binding"/>
    <property type="evidence" value="ECO:0007669"/>
    <property type="project" value="UniProtKB-KW"/>
</dbReference>
<evidence type="ECO:0000256" key="3">
    <source>
        <dbReference type="ARBA" id="ARBA00023163"/>
    </source>
</evidence>
<dbReference type="SMART" id="SM00422">
    <property type="entry name" value="HTH_MERR"/>
    <property type="match status" value="1"/>
</dbReference>
<dbReference type="PANTHER" id="PTHR30204">
    <property type="entry name" value="REDOX-CYCLING DRUG-SENSING TRANSCRIPTIONAL ACTIVATOR SOXR"/>
    <property type="match status" value="1"/>
</dbReference>
<evidence type="ECO:0000256" key="1">
    <source>
        <dbReference type="ARBA" id="ARBA00023015"/>
    </source>
</evidence>
<dbReference type="InterPro" id="IPR000551">
    <property type="entry name" value="MerR-type_HTH_dom"/>
</dbReference>
<name>A0A3R9FLY5_9VIBR</name>
<dbReference type="RefSeq" id="WP_125321335.1">
    <property type="nucleotide sequence ID" value="NZ_AP024890.1"/>
</dbReference>
<accession>A0A3R9FLY5</accession>
<protein>
    <submittedName>
        <fullName evidence="5">MerR family transcriptional regulator</fullName>
    </submittedName>
</protein>
<organism evidence="5 6">
    <name type="scientific">Vibrio pectenicida</name>
    <dbReference type="NCBI Taxonomy" id="62763"/>
    <lineage>
        <taxon>Bacteria</taxon>
        <taxon>Pseudomonadati</taxon>
        <taxon>Pseudomonadota</taxon>
        <taxon>Gammaproteobacteria</taxon>
        <taxon>Vibrionales</taxon>
        <taxon>Vibrionaceae</taxon>
        <taxon>Vibrio</taxon>
    </lineage>
</organism>
<dbReference type="InterPro" id="IPR009061">
    <property type="entry name" value="DNA-bd_dom_put_sf"/>
</dbReference>
<sequence>MKKYAIREISEMTGVKPVTLRAWQRRYSLIEPERTPKGHRLYTQKHIDLIDKIQGWLNKGVSIGKIKALIESGNGNSIDMTYNDAQLDDVEPVLDALANLNRGKAETLINAVVKEYPLKVVDGQFIQPILKALSSVRQCLRTLQLGLFQSLMLNKLNSIIDAENKATRSGKALFISILGNADIGSCLMALSLVEKGFNITMLKEVEDLSGLLIHPAIEEFSLIGIYSARAIGEAQLTALNQLEAKFSGQIVVSELLKQLRCEQ</sequence>
<evidence type="ECO:0000259" key="4">
    <source>
        <dbReference type="PROSITE" id="PS50937"/>
    </source>
</evidence>
<evidence type="ECO:0000256" key="2">
    <source>
        <dbReference type="ARBA" id="ARBA00023125"/>
    </source>
</evidence>
<keyword evidence="2" id="KW-0238">DNA-binding</keyword>
<dbReference type="InterPro" id="IPR047057">
    <property type="entry name" value="MerR_fam"/>
</dbReference>
<keyword evidence="6" id="KW-1185">Reference proteome</keyword>
<dbReference type="EMBL" id="RSFA01000042">
    <property type="protein sequence ID" value="RSD31107.1"/>
    <property type="molecule type" value="Genomic_DNA"/>
</dbReference>
<dbReference type="GO" id="GO:0003700">
    <property type="term" value="F:DNA-binding transcription factor activity"/>
    <property type="evidence" value="ECO:0007669"/>
    <property type="project" value="InterPro"/>
</dbReference>
<evidence type="ECO:0000313" key="5">
    <source>
        <dbReference type="EMBL" id="RSD31107.1"/>
    </source>
</evidence>
<proteinExistence type="predicted"/>
<keyword evidence="3" id="KW-0804">Transcription</keyword>
<gene>
    <name evidence="5" type="ORF">EJA03_10595</name>
</gene>
<comment type="caution">
    <text evidence="5">The sequence shown here is derived from an EMBL/GenBank/DDBJ whole genome shotgun (WGS) entry which is preliminary data.</text>
</comment>
<dbReference type="OrthoDB" id="9800334at2"/>
<dbReference type="AlphaFoldDB" id="A0A3R9FLY5"/>
<keyword evidence="1" id="KW-0805">Transcription regulation</keyword>
<dbReference type="Gene3D" id="1.10.1660.10">
    <property type="match status" value="1"/>
</dbReference>
<dbReference type="CDD" id="cd01104">
    <property type="entry name" value="HTH_MlrA-CarA"/>
    <property type="match status" value="1"/>
</dbReference>
<dbReference type="PROSITE" id="PS50937">
    <property type="entry name" value="HTH_MERR_2"/>
    <property type="match status" value="1"/>
</dbReference>
<dbReference type="PANTHER" id="PTHR30204:SF67">
    <property type="entry name" value="HTH-TYPE TRANSCRIPTIONAL REGULATOR MLRA-RELATED"/>
    <property type="match status" value="1"/>
</dbReference>
<dbReference type="Proteomes" id="UP000269041">
    <property type="component" value="Unassembled WGS sequence"/>
</dbReference>
<reference evidence="5 6" key="1">
    <citation type="submission" date="2018-12" db="EMBL/GenBank/DDBJ databases">
        <title>Genomic taxonomy of the Vibrionaceae family.</title>
        <authorList>
            <person name="Gomez-Gil B."/>
            <person name="Enciso-Ibarra K."/>
        </authorList>
    </citation>
    <scope>NUCLEOTIDE SEQUENCE [LARGE SCALE GENOMIC DNA]</scope>
    <source>
        <strain evidence="5 6">CAIM 594</strain>
    </source>
</reference>
<evidence type="ECO:0000313" key="6">
    <source>
        <dbReference type="Proteomes" id="UP000269041"/>
    </source>
</evidence>
<feature type="domain" description="HTH merR-type" evidence="4">
    <location>
        <begin position="3"/>
        <end position="72"/>
    </location>
</feature>